<keyword evidence="7 8" id="KW-0472">Membrane</keyword>
<evidence type="ECO:0000256" key="3">
    <source>
        <dbReference type="ARBA" id="ARBA00022448"/>
    </source>
</evidence>
<comment type="subcellular location">
    <subcellularLocation>
        <location evidence="1 8">Cell membrane</location>
        <topology evidence="1 8">Multi-pass membrane protein</topology>
    </subcellularLocation>
</comment>
<feature type="transmembrane region" description="Helical" evidence="8">
    <location>
        <begin position="234"/>
        <end position="256"/>
    </location>
</feature>
<dbReference type="Proteomes" id="UP000068164">
    <property type="component" value="Unassembled WGS sequence"/>
</dbReference>
<feature type="domain" description="ABC transmembrane type-1" evidence="9">
    <location>
        <begin position="65"/>
        <end position="255"/>
    </location>
</feature>
<dbReference type="EMBL" id="LNCD01000138">
    <property type="protein sequence ID" value="KWV41809.1"/>
    <property type="molecule type" value="Genomic_DNA"/>
</dbReference>
<dbReference type="RefSeq" id="WP_062374968.1">
    <property type="nucleotide sequence ID" value="NZ_LNCD01000138.1"/>
</dbReference>
<feature type="transmembrane region" description="Helical" evidence="8">
    <location>
        <begin position="69"/>
        <end position="88"/>
    </location>
</feature>
<dbReference type="AlphaFoldDB" id="A0A120FEW0"/>
<evidence type="ECO:0000256" key="6">
    <source>
        <dbReference type="ARBA" id="ARBA00022989"/>
    </source>
</evidence>
<feature type="transmembrane region" description="Helical" evidence="8">
    <location>
        <begin position="133"/>
        <end position="154"/>
    </location>
</feature>
<comment type="caution">
    <text evidence="10">The sequence shown here is derived from an EMBL/GenBank/DDBJ whole genome shotgun (WGS) entry which is preliminary data.</text>
</comment>
<dbReference type="InterPro" id="IPR051789">
    <property type="entry name" value="Bact_Polyamine_Transport"/>
</dbReference>
<evidence type="ECO:0000256" key="1">
    <source>
        <dbReference type="ARBA" id="ARBA00004651"/>
    </source>
</evidence>
<evidence type="ECO:0000256" key="2">
    <source>
        <dbReference type="ARBA" id="ARBA00007069"/>
    </source>
</evidence>
<dbReference type="SUPFAM" id="SSF161098">
    <property type="entry name" value="MetI-like"/>
    <property type="match status" value="1"/>
</dbReference>
<evidence type="ECO:0000259" key="9">
    <source>
        <dbReference type="PROSITE" id="PS50928"/>
    </source>
</evidence>
<accession>A0A120FEW0</accession>
<feature type="transmembrane region" description="Helical" evidence="8">
    <location>
        <begin position="100"/>
        <end position="121"/>
    </location>
</feature>
<keyword evidence="5 8" id="KW-0812">Transmembrane</keyword>
<dbReference type="CDD" id="cd06261">
    <property type="entry name" value="TM_PBP2"/>
    <property type="match status" value="1"/>
</dbReference>
<feature type="transmembrane region" description="Helical" evidence="8">
    <location>
        <begin position="12"/>
        <end position="34"/>
    </location>
</feature>
<evidence type="ECO:0000313" key="11">
    <source>
        <dbReference type="Proteomes" id="UP000068164"/>
    </source>
</evidence>
<gene>
    <name evidence="10" type="ORF">AS026_21745</name>
</gene>
<dbReference type="GO" id="GO:0055085">
    <property type="term" value="P:transmembrane transport"/>
    <property type="evidence" value="ECO:0007669"/>
    <property type="project" value="InterPro"/>
</dbReference>
<dbReference type="PANTHER" id="PTHR43848:SF2">
    <property type="entry name" value="PUTRESCINE TRANSPORT SYSTEM PERMEASE PROTEIN POTI"/>
    <property type="match status" value="1"/>
</dbReference>
<keyword evidence="11" id="KW-1185">Reference proteome</keyword>
<proteinExistence type="inferred from homology"/>
<keyword evidence="6 8" id="KW-1133">Transmembrane helix</keyword>
<dbReference type="Gene3D" id="1.10.3720.10">
    <property type="entry name" value="MetI-like"/>
    <property type="match status" value="1"/>
</dbReference>
<dbReference type="OrthoDB" id="9808399at2"/>
<dbReference type="PROSITE" id="PS50928">
    <property type="entry name" value="ABC_TM1"/>
    <property type="match status" value="1"/>
</dbReference>
<organism evidence="10 11">
    <name type="scientific">Rhizobium altiplani</name>
    <dbReference type="NCBI Taxonomy" id="1864509"/>
    <lineage>
        <taxon>Bacteria</taxon>
        <taxon>Pseudomonadati</taxon>
        <taxon>Pseudomonadota</taxon>
        <taxon>Alphaproteobacteria</taxon>
        <taxon>Hyphomicrobiales</taxon>
        <taxon>Rhizobiaceae</taxon>
        <taxon>Rhizobium/Agrobacterium group</taxon>
        <taxon>Rhizobium</taxon>
    </lineage>
</organism>
<keyword evidence="4" id="KW-1003">Cell membrane</keyword>
<evidence type="ECO:0000256" key="4">
    <source>
        <dbReference type="ARBA" id="ARBA00022475"/>
    </source>
</evidence>
<reference evidence="10 11" key="1">
    <citation type="submission" date="2015-11" db="EMBL/GenBank/DDBJ databases">
        <title>Draft Genome Sequence of the Strain BR 10423 (Rhizobium sp.) isolated from nodules of Mimosa pudica.</title>
        <authorList>
            <person name="Barauna A.C."/>
            <person name="Zilli J.E."/>
            <person name="Simoes-Araujo J.L."/>
            <person name="Reis V.M."/>
            <person name="James E.K."/>
            <person name="Reis F.B.Jr."/>
            <person name="Rouws L.F."/>
            <person name="Passos S.R."/>
            <person name="Gois S.R."/>
        </authorList>
    </citation>
    <scope>NUCLEOTIDE SEQUENCE [LARGE SCALE GENOMIC DNA]</scope>
    <source>
        <strain evidence="10 11">BR10423</strain>
    </source>
</reference>
<protein>
    <submittedName>
        <fullName evidence="10">ABC transporter permease</fullName>
    </submittedName>
</protein>
<sequence length="263" mass="28548">MRTLQWWQRGLAGVSILVLAFLYVPIAILVMFSFNDSAVTSFPLSGFTLRWYQAFLSNGQMLAALKNSLLVALFATAVSVTVGVTAALAIDRYNFPGRKLFQNVILLPLSLPGIVTGIAMLNFYKQIGIPQSLFAVVIGHSTALLGVVVSQVLARLSKLNSRMLEASSDLGAAPLETFWRVTLPNIKTSVVGSALLCFTLSFDEIPVTYFLTGRDVTLPIYIYSTLRRGITPEINAVGTLIVAASFVTVVASVVLLRDRKINS</sequence>
<evidence type="ECO:0000256" key="8">
    <source>
        <dbReference type="RuleBase" id="RU363032"/>
    </source>
</evidence>
<evidence type="ECO:0000256" key="5">
    <source>
        <dbReference type="ARBA" id="ARBA00022692"/>
    </source>
</evidence>
<comment type="similarity">
    <text evidence="2">Belongs to the binding-protein-dependent transport system permease family. CysTW subfamily.</text>
</comment>
<evidence type="ECO:0000313" key="10">
    <source>
        <dbReference type="EMBL" id="KWV41809.1"/>
    </source>
</evidence>
<name>A0A120FEW0_9HYPH</name>
<dbReference type="Pfam" id="PF00528">
    <property type="entry name" value="BPD_transp_1"/>
    <property type="match status" value="1"/>
</dbReference>
<evidence type="ECO:0000256" key="7">
    <source>
        <dbReference type="ARBA" id="ARBA00023136"/>
    </source>
</evidence>
<dbReference type="PANTHER" id="PTHR43848">
    <property type="entry name" value="PUTRESCINE TRANSPORT SYSTEM PERMEASE PROTEIN POTI"/>
    <property type="match status" value="1"/>
</dbReference>
<dbReference type="InterPro" id="IPR035906">
    <property type="entry name" value="MetI-like_sf"/>
</dbReference>
<dbReference type="GO" id="GO:0005886">
    <property type="term" value="C:plasma membrane"/>
    <property type="evidence" value="ECO:0007669"/>
    <property type="project" value="UniProtKB-SubCell"/>
</dbReference>
<keyword evidence="3 8" id="KW-0813">Transport</keyword>
<dbReference type="InterPro" id="IPR000515">
    <property type="entry name" value="MetI-like"/>
</dbReference>